<accession>A0A6M5UJ15</accession>
<dbReference type="GO" id="GO:0004222">
    <property type="term" value="F:metalloendopeptidase activity"/>
    <property type="evidence" value="ECO:0007669"/>
    <property type="project" value="InterPro"/>
</dbReference>
<name>A0A6M5UJ15_9MICO</name>
<evidence type="ECO:0000313" key="1">
    <source>
        <dbReference type="EMBL" id="QJW38697.1"/>
    </source>
</evidence>
<dbReference type="InterPro" id="IPR037219">
    <property type="entry name" value="Peptidase_M41-like"/>
</dbReference>
<organism evidence="1 2">
    <name type="scientific">Cellulosimicrobium protaetiae</name>
    <dbReference type="NCBI Taxonomy" id="2587808"/>
    <lineage>
        <taxon>Bacteria</taxon>
        <taxon>Bacillati</taxon>
        <taxon>Actinomycetota</taxon>
        <taxon>Actinomycetes</taxon>
        <taxon>Micrococcales</taxon>
        <taxon>Promicromonosporaceae</taxon>
        <taxon>Cellulosimicrobium</taxon>
    </lineage>
</organism>
<evidence type="ECO:0000313" key="2">
    <source>
        <dbReference type="Proteomes" id="UP000451354"/>
    </source>
</evidence>
<dbReference type="RefSeq" id="WP_154800643.1">
    <property type="nucleotide sequence ID" value="NZ_CP052758.1"/>
</dbReference>
<dbReference type="AlphaFoldDB" id="A0A6M5UJ15"/>
<dbReference type="Proteomes" id="UP000451354">
    <property type="component" value="Plasmid pCPRO01"/>
</dbReference>
<dbReference type="Gene3D" id="1.20.58.760">
    <property type="entry name" value="Peptidase M41"/>
    <property type="match status" value="1"/>
</dbReference>
<dbReference type="GO" id="GO:0006508">
    <property type="term" value="P:proteolysis"/>
    <property type="evidence" value="ECO:0007669"/>
    <property type="project" value="InterPro"/>
</dbReference>
<dbReference type="SUPFAM" id="SSF140990">
    <property type="entry name" value="FtsH protease domain-like"/>
    <property type="match status" value="1"/>
</dbReference>
<keyword evidence="2" id="KW-1185">Reference proteome</keyword>
<protein>
    <submittedName>
        <fullName evidence="1">Uncharacterized protein</fullName>
    </submittedName>
</protein>
<dbReference type="GO" id="GO:0004176">
    <property type="term" value="F:ATP-dependent peptidase activity"/>
    <property type="evidence" value="ECO:0007669"/>
    <property type="project" value="InterPro"/>
</dbReference>
<reference evidence="2" key="1">
    <citation type="journal article" date="2022" name="Int. J. Syst. Evol. Microbiol.">
        <title>Cellulosimicrobium protaetiae sp. nov., isolated from the gut of the larva of Protaetia brevitarsis seulensis.</title>
        <authorList>
            <person name="Le Han H."/>
            <person name="Nguyen T.T.H."/>
            <person name="Li Z."/>
            <person name="Shin N.R."/>
            <person name="Kim S.G."/>
        </authorList>
    </citation>
    <scope>NUCLEOTIDE SEQUENCE [LARGE SCALE GENOMIC DNA]</scope>
    <source>
        <strain evidence="2">BI34</strain>
    </source>
</reference>
<dbReference type="KEGG" id="cprt:FIC82_020120"/>
<proteinExistence type="predicted"/>
<dbReference type="GO" id="GO:0005524">
    <property type="term" value="F:ATP binding"/>
    <property type="evidence" value="ECO:0007669"/>
    <property type="project" value="InterPro"/>
</dbReference>
<dbReference type="OrthoDB" id="9843885at2"/>
<keyword evidence="1" id="KW-0614">Plasmid</keyword>
<geneLocation type="plasmid" evidence="1 2">
    <name>pCPRO01</name>
</geneLocation>
<dbReference type="EMBL" id="CP052758">
    <property type="protein sequence ID" value="QJW38697.1"/>
    <property type="molecule type" value="Genomic_DNA"/>
</dbReference>
<gene>
    <name evidence="1" type="ORF">FIC82_020120</name>
</gene>
<sequence length="106" mass="11029">MTALLAGQSTDHAHDVHDSGSRADIAQVLQLTATIIATGRTPTGYDGPLNSDALITAARARADQILTTRSEDLASLTAALLEHRTMTGATVRAALGPVQTGTPLRR</sequence>